<keyword evidence="2" id="KW-0547">Nucleotide-binding</keyword>
<dbReference type="PANTHER" id="PTHR45832:SF22">
    <property type="entry name" value="SERINE_THREONINE-PROTEIN KINASE SAMKA-RELATED"/>
    <property type="match status" value="1"/>
</dbReference>
<keyword evidence="5" id="KW-0723">Serine/threonine-protein kinase</keyword>
<dbReference type="InterPro" id="IPR011009">
    <property type="entry name" value="Kinase-like_dom_sf"/>
</dbReference>
<reference evidence="5 6" key="1">
    <citation type="submission" date="2015-08" db="EMBL/GenBank/DDBJ databases">
        <authorList>
            <person name="Babu N.S."/>
            <person name="Beckwith C.J."/>
            <person name="Beseler K.G."/>
            <person name="Brison A."/>
            <person name="Carone J.V."/>
            <person name="Caskin T.P."/>
            <person name="Diamond M."/>
            <person name="Durham M.E."/>
            <person name="Foxe J.M."/>
            <person name="Go M."/>
            <person name="Henderson B.A."/>
            <person name="Jones I.B."/>
            <person name="McGettigan J.A."/>
            <person name="Micheletti S.J."/>
            <person name="Nasrallah M.E."/>
            <person name="Ortiz D."/>
            <person name="Piller C.R."/>
            <person name="Privatt S.R."/>
            <person name="Schneider S.L."/>
            <person name="Sharp S."/>
            <person name="Smith T.C."/>
            <person name="Stanton J.D."/>
            <person name="Ullery H.E."/>
            <person name="Wilson R.J."/>
            <person name="Serrano M.G."/>
            <person name="Buck G."/>
            <person name="Lee V."/>
            <person name="Wang Y."/>
            <person name="Carvalho R."/>
            <person name="Voegtly L."/>
            <person name="Shi R."/>
            <person name="Duckworth R."/>
            <person name="Johnson A."/>
            <person name="Loviza R."/>
            <person name="Walstead R."/>
            <person name="Shah Z."/>
            <person name="Kiflezghi M."/>
            <person name="Wade K."/>
            <person name="Ball S.L."/>
            <person name="Bradley K.W."/>
            <person name="Asai D.J."/>
            <person name="Bowman C.A."/>
            <person name="Russell D.A."/>
            <person name="Pope W.H."/>
            <person name="Jacobs-Sera D."/>
            <person name="Hendrix R.W."/>
            <person name="Hatfull G.F."/>
        </authorList>
    </citation>
    <scope>NUCLEOTIDE SEQUENCE [LARGE SCALE GENOMIC DNA]</scope>
    <source>
        <strain evidence="5 6">DSM 27648</strain>
    </source>
</reference>
<proteinExistence type="inferred from homology"/>
<dbReference type="PROSITE" id="PS50011">
    <property type="entry name" value="PROTEIN_KINASE_DOM"/>
    <property type="match status" value="1"/>
</dbReference>
<keyword evidence="5" id="KW-0418">Kinase</keyword>
<gene>
    <name evidence="5" type="ORF">AKJ09_02775</name>
</gene>
<dbReference type="PANTHER" id="PTHR45832">
    <property type="entry name" value="SERINE/THREONINE-PROTEIN KINASE SAMKA-RELATED-RELATED"/>
    <property type="match status" value="1"/>
</dbReference>
<dbReference type="SUPFAM" id="SSF56112">
    <property type="entry name" value="Protein kinase-like (PK-like)"/>
    <property type="match status" value="1"/>
</dbReference>
<protein>
    <submittedName>
        <fullName evidence="5">Serine/threonine protein kinase</fullName>
    </submittedName>
</protein>
<dbReference type="RefSeq" id="WP_169927484.1">
    <property type="nucleotide sequence ID" value="NZ_CP012333.1"/>
</dbReference>
<organism evidence="5 6">
    <name type="scientific">Labilithrix luteola</name>
    <dbReference type="NCBI Taxonomy" id="1391654"/>
    <lineage>
        <taxon>Bacteria</taxon>
        <taxon>Pseudomonadati</taxon>
        <taxon>Myxococcota</taxon>
        <taxon>Polyangia</taxon>
        <taxon>Polyangiales</taxon>
        <taxon>Labilitrichaceae</taxon>
        <taxon>Labilithrix</taxon>
    </lineage>
</organism>
<dbReference type="Pfam" id="PF00069">
    <property type="entry name" value="Pkinase"/>
    <property type="match status" value="1"/>
</dbReference>
<keyword evidence="5" id="KW-0808">Transferase</keyword>
<dbReference type="GO" id="GO:0004674">
    <property type="term" value="F:protein serine/threonine kinase activity"/>
    <property type="evidence" value="ECO:0007669"/>
    <property type="project" value="UniProtKB-KW"/>
</dbReference>
<dbReference type="CDD" id="cd14014">
    <property type="entry name" value="STKc_PknB_like"/>
    <property type="match status" value="1"/>
</dbReference>
<dbReference type="Proteomes" id="UP000064967">
    <property type="component" value="Chromosome"/>
</dbReference>
<evidence type="ECO:0000313" key="5">
    <source>
        <dbReference type="EMBL" id="AKU96111.1"/>
    </source>
</evidence>
<evidence type="ECO:0000256" key="3">
    <source>
        <dbReference type="ARBA" id="ARBA00022840"/>
    </source>
</evidence>
<dbReference type="Gene3D" id="1.10.510.10">
    <property type="entry name" value="Transferase(Phosphotransferase) domain 1"/>
    <property type="match status" value="1"/>
</dbReference>
<evidence type="ECO:0000259" key="4">
    <source>
        <dbReference type="PROSITE" id="PS50011"/>
    </source>
</evidence>
<dbReference type="KEGG" id="llu:AKJ09_02775"/>
<dbReference type="SMART" id="SM00220">
    <property type="entry name" value="S_TKc"/>
    <property type="match status" value="1"/>
</dbReference>
<name>A0A0K1PRU1_9BACT</name>
<dbReference type="Gene3D" id="3.30.200.20">
    <property type="entry name" value="Phosphorylase Kinase, domain 1"/>
    <property type="match status" value="1"/>
</dbReference>
<evidence type="ECO:0000313" key="6">
    <source>
        <dbReference type="Proteomes" id="UP000064967"/>
    </source>
</evidence>
<dbReference type="InterPro" id="IPR051931">
    <property type="entry name" value="PAK3-like"/>
</dbReference>
<dbReference type="EMBL" id="CP012333">
    <property type="protein sequence ID" value="AKU96111.1"/>
    <property type="molecule type" value="Genomic_DNA"/>
</dbReference>
<dbReference type="STRING" id="1391654.AKJ09_02775"/>
<dbReference type="AlphaFoldDB" id="A0A0K1PRU1"/>
<feature type="domain" description="Protein kinase" evidence="4">
    <location>
        <begin position="18"/>
        <end position="281"/>
    </location>
</feature>
<keyword evidence="6" id="KW-1185">Reference proteome</keyword>
<evidence type="ECO:0000256" key="1">
    <source>
        <dbReference type="ARBA" id="ARBA00008874"/>
    </source>
</evidence>
<dbReference type="InterPro" id="IPR008271">
    <property type="entry name" value="Ser/Thr_kinase_AS"/>
</dbReference>
<accession>A0A0K1PRU1</accession>
<evidence type="ECO:0000256" key="2">
    <source>
        <dbReference type="ARBA" id="ARBA00022741"/>
    </source>
</evidence>
<sequence length="284" mass="31028">MLTPELRGRTGQIVSGRYELLDILGSGGQGVVYRALDRIDGDHVALKVLGCNDPDACERMFREALVMSQLQGTAAVRVLHQARTNDGVMALVMELLQGEDLQVRLLAREKAGIVADKAFLRAVFEPIVQTLEAAHERGIVHRDIKAENVFLVSEAHGGGVRLLDFGFAKLLRAPAITAPEVVAGSPSYFAPEVWREGSSNVGTSVDVYALGVAIFRTLAGRLPFTGDPLGLMRAALDEKRPSLRAFRPDLSPDVDAWVSQALALRPQNRFQRVTALWRALMTCF</sequence>
<comment type="similarity">
    <text evidence="1">Belongs to the protein kinase superfamily. STE Ser/Thr protein kinase family. STE20 subfamily.</text>
</comment>
<dbReference type="PROSITE" id="PS00108">
    <property type="entry name" value="PROTEIN_KINASE_ST"/>
    <property type="match status" value="1"/>
</dbReference>
<dbReference type="InterPro" id="IPR000719">
    <property type="entry name" value="Prot_kinase_dom"/>
</dbReference>
<dbReference type="GO" id="GO:0005524">
    <property type="term" value="F:ATP binding"/>
    <property type="evidence" value="ECO:0007669"/>
    <property type="project" value="UniProtKB-KW"/>
</dbReference>
<keyword evidence="3" id="KW-0067">ATP-binding</keyword>